<evidence type="ECO:0000313" key="1">
    <source>
        <dbReference type="EMBL" id="GIY47642.1"/>
    </source>
</evidence>
<accession>A0AAV4TRT5</accession>
<proteinExistence type="predicted"/>
<organism evidence="1 2">
    <name type="scientific">Caerostris extrusa</name>
    <name type="common">Bark spider</name>
    <name type="synonym">Caerostris bankana</name>
    <dbReference type="NCBI Taxonomy" id="172846"/>
    <lineage>
        <taxon>Eukaryota</taxon>
        <taxon>Metazoa</taxon>
        <taxon>Ecdysozoa</taxon>
        <taxon>Arthropoda</taxon>
        <taxon>Chelicerata</taxon>
        <taxon>Arachnida</taxon>
        <taxon>Araneae</taxon>
        <taxon>Araneomorphae</taxon>
        <taxon>Entelegynae</taxon>
        <taxon>Araneoidea</taxon>
        <taxon>Araneidae</taxon>
        <taxon>Caerostris</taxon>
    </lineage>
</organism>
<evidence type="ECO:0000313" key="2">
    <source>
        <dbReference type="Proteomes" id="UP001054945"/>
    </source>
</evidence>
<protein>
    <submittedName>
        <fullName evidence="1">Vacuolar protein sorting-associated protein 13D</fullName>
    </submittedName>
</protein>
<keyword evidence="2" id="KW-1185">Reference proteome</keyword>
<reference evidence="1 2" key="1">
    <citation type="submission" date="2021-06" db="EMBL/GenBank/DDBJ databases">
        <title>Caerostris extrusa draft genome.</title>
        <authorList>
            <person name="Kono N."/>
            <person name="Arakawa K."/>
        </authorList>
    </citation>
    <scope>NUCLEOTIDE SEQUENCE [LARGE SCALE GENOMIC DNA]</scope>
</reference>
<comment type="caution">
    <text evidence="1">The sequence shown here is derived from an EMBL/GenBank/DDBJ whole genome shotgun (WGS) entry which is preliminary data.</text>
</comment>
<dbReference type="EMBL" id="BPLR01011605">
    <property type="protein sequence ID" value="GIY47642.1"/>
    <property type="molecule type" value="Genomic_DNA"/>
</dbReference>
<dbReference type="Proteomes" id="UP001054945">
    <property type="component" value="Unassembled WGS sequence"/>
</dbReference>
<sequence length="96" mass="11524">MVECVRAIEVLDLRWKHRKWRPNVPVKDNARKWWVYAISAHVEPLKKQNKAYTWTFALERARDVTNYSRVYQEYLNKSDLSPGSQALKEELEKAEF</sequence>
<gene>
    <name evidence="1" type="primary">VPS13D_1</name>
    <name evidence="1" type="ORF">CEXT_730901</name>
</gene>
<name>A0AAV4TRT5_CAEEX</name>
<dbReference type="AlphaFoldDB" id="A0AAV4TRT5"/>